<name>A0A811K2L9_9BILA</name>
<organism evidence="2 3">
    <name type="scientific">Bursaphelenchus okinawaensis</name>
    <dbReference type="NCBI Taxonomy" id="465554"/>
    <lineage>
        <taxon>Eukaryota</taxon>
        <taxon>Metazoa</taxon>
        <taxon>Ecdysozoa</taxon>
        <taxon>Nematoda</taxon>
        <taxon>Chromadorea</taxon>
        <taxon>Rhabditida</taxon>
        <taxon>Tylenchina</taxon>
        <taxon>Tylenchomorpha</taxon>
        <taxon>Aphelenchoidea</taxon>
        <taxon>Aphelenchoididae</taxon>
        <taxon>Bursaphelenchus</taxon>
    </lineage>
</organism>
<dbReference type="EMBL" id="CAJFCW020000002">
    <property type="protein sequence ID" value="CAG9090808.1"/>
    <property type="molecule type" value="Genomic_DNA"/>
</dbReference>
<proteinExistence type="predicted"/>
<sequence length="207" mass="22802">MPTVSQVSNATTVSIGPLEFDEHDLRYRVCRCVHCQRAIVLCASLGIVLVLATFSICLTMMKVTTDSMVEITTLTGLTVFLFSGIFAHGCVFYSVKKQSVSYLQPFLILHIFFIIVEFTMALTAVGELVTDNSNSIDDSDIFARKVLEIVPFTIAWSVVMVSIGVKYKKYLINKINSANGIGSMVTPIVMHRPQTPQECSKSSDCVA</sequence>
<dbReference type="AlphaFoldDB" id="A0A811K2L9"/>
<dbReference type="EMBL" id="CAJFDH010000002">
    <property type="protein sequence ID" value="CAD5210171.1"/>
    <property type="molecule type" value="Genomic_DNA"/>
</dbReference>
<feature type="transmembrane region" description="Helical" evidence="1">
    <location>
        <begin position="146"/>
        <end position="165"/>
    </location>
</feature>
<dbReference type="Proteomes" id="UP000614601">
    <property type="component" value="Unassembled WGS sequence"/>
</dbReference>
<dbReference type="Proteomes" id="UP000783686">
    <property type="component" value="Unassembled WGS sequence"/>
</dbReference>
<feature type="transmembrane region" description="Helical" evidence="1">
    <location>
        <begin position="73"/>
        <end position="95"/>
    </location>
</feature>
<evidence type="ECO:0000256" key="1">
    <source>
        <dbReference type="SAM" id="Phobius"/>
    </source>
</evidence>
<keyword evidence="1" id="KW-0812">Transmembrane</keyword>
<gene>
    <name evidence="2" type="ORF">BOKJ2_LOCUS3054</name>
</gene>
<feature type="transmembrane region" description="Helical" evidence="1">
    <location>
        <begin position="38"/>
        <end position="61"/>
    </location>
</feature>
<keyword evidence="3" id="KW-1185">Reference proteome</keyword>
<evidence type="ECO:0008006" key="4">
    <source>
        <dbReference type="Google" id="ProtNLM"/>
    </source>
</evidence>
<feature type="transmembrane region" description="Helical" evidence="1">
    <location>
        <begin position="107"/>
        <end position="126"/>
    </location>
</feature>
<reference evidence="2" key="1">
    <citation type="submission" date="2020-09" db="EMBL/GenBank/DDBJ databases">
        <authorList>
            <person name="Kikuchi T."/>
        </authorList>
    </citation>
    <scope>NUCLEOTIDE SEQUENCE</scope>
    <source>
        <strain evidence="2">SH1</strain>
    </source>
</reference>
<accession>A0A811K2L9</accession>
<keyword evidence="1" id="KW-1133">Transmembrane helix</keyword>
<keyword evidence="1" id="KW-0472">Membrane</keyword>
<comment type="caution">
    <text evidence="2">The sequence shown here is derived from an EMBL/GenBank/DDBJ whole genome shotgun (WGS) entry which is preliminary data.</text>
</comment>
<evidence type="ECO:0000313" key="2">
    <source>
        <dbReference type="EMBL" id="CAD5210171.1"/>
    </source>
</evidence>
<evidence type="ECO:0000313" key="3">
    <source>
        <dbReference type="Proteomes" id="UP000614601"/>
    </source>
</evidence>
<dbReference type="OrthoDB" id="10389665at2759"/>
<protein>
    <recommendedName>
        <fullName evidence="4">MARVEL domain-containing protein</fullName>
    </recommendedName>
</protein>